<keyword evidence="4" id="KW-1185">Reference proteome</keyword>
<evidence type="ECO:0000256" key="1">
    <source>
        <dbReference type="SAM" id="MobiDB-lite"/>
    </source>
</evidence>
<reference evidence="3" key="5">
    <citation type="submission" date="2018-04" db="UniProtKB">
        <authorList>
            <consortium name="EnsemblFungi"/>
        </authorList>
    </citation>
    <scope>IDENTIFICATION</scope>
    <source>
        <strain evidence="3">R3-111a-1</strain>
    </source>
</reference>
<reference evidence="2" key="2">
    <citation type="submission" date="2010-07" db="EMBL/GenBank/DDBJ databases">
        <authorList>
            <consortium name="The Broad Institute Genome Sequencing Platform"/>
            <consortium name="Broad Institute Genome Sequencing Center for Infectious Disease"/>
            <person name="Ma L.-J."/>
            <person name="Dead R."/>
            <person name="Young S."/>
            <person name="Zeng Q."/>
            <person name="Koehrsen M."/>
            <person name="Alvarado L."/>
            <person name="Berlin A."/>
            <person name="Chapman S.B."/>
            <person name="Chen Z."/>
            <person name="Freedman E."/>
            <person name="Gellesch M."/>
            <person name="Goldberg J."/>
            <person name="Griggs A."/>
            <person name="Gujja S."/>
            <person name="Heilman E.R."/>
            <person name="Heiman D."/>
            <person name="Hepburn T."/>
            <person name="Howarth C."/>
            <person name="Jen D."/>
            <person name="Larson L."/>
            <person name="Mehta T."/>
            <person name="Neiman D."/>
            <person name="Pearson M."/>
            <person name="Roberts A."/>
            <person name="Saif S."/>
            <person name="Shea T."/>
            <person name="Shenoy N."/>
            <person name="Sisk P."/>
            <person name="Stolte C."/>
            <person name="Sykes S."/>
            <person name="Walk T."/>
            <person name="White J."/>
            <person name="Yandava C."/>
            <person name="Haas B."/>
            <person name="Nusbaum C."/>
            <person name="Birren B."/>
        </authorList>
    </citation>
    <scope>NUCLEOTIDE SEQUENCE</scope>
    <source>
        <strain evidence="2">R3-111a-1</strain>
    </source>
</reference>
<dbReference type="HOGENOM" id="CLU_2757917_0_0_1"/>
<feature type="region of interest" description="Disordered" evidence="1">
    <location>
        <begin position="1"/>
        <end position="70"/>
    </location>
</feature>
<dbReference type="Proteomes" id="UP000006039">
    <property type="component" value="Unassembled WGS sequence"/>
</dbReference>
<name>J3NJC7_GAET3</name>
<evidence type="ECO:0000313" key="4">
    <source>
        <dbReference type="Proteomes" id="UP000006039"/>
    </source>
</evidence>
<dbReference type="VEuPathDB" id="FungiDB:GGTG_01359"/>
<dbReference type="EnsemblFungi" id="EJT81378">
    <property type="protein sequence ID" value="EJT81378"/>
    <property type="gene ID" value="GGTG_01359"/>
</dbReference>
<organism evidence="2">
    <name type="scientific">Gaeumannomyces tritici (strain R3-111a-1)</name>
    <name type="common">Wheat and barley take-all root rot fungus</name>
    <name type="synonym">Gaeumannomyces graminis var. tritici</name>
    <dbReference type="NCBI Taxonomy" id="644352"/>
    <lineage>
        <taxon>Eukaryota</taxon>
        <taxon>Fungi</taxon>
        <taxon>Dikarya</taxon>
        <taxon>Ascomycota</taxon>
        <taxon>Pezizomycotina</taxon>
        <taxon>Sordariomycetes</taxon>
        <taxon>Sordariomycetidae</taxon>
        <taxon>Magnaporthales</taxon>
        <taxon>Magnaporthaceae</taxon>
        <taxon>Gaeumannomyces</taxon>
    </lineage>
</organism>
<dbReference type="AlphaFoldDB" id="J3NJC7"/>
<proteinExistence type="predicted"/>
<dbReference type="RefSeq" id="XP_009217387.1">
    <property type="nucleotide sequence ID" value="XM_009219123.1"/>
</dbReference>
<accession>J3NJC7</accession>
<reference evidence="4" key="1">
    <citation type="submission" date="2010-07" db="EMBL/GenBank/DDBJ databases">
        <title>The genome sequence of Gaeumannomyces graminis var. tritici strain R3-111a-1.</title>
        <authorList>
            <consortium name="The Broad Institute Genome Sequencing Platform"/>
            <person name="Ma L.-J."/>
            <person name="Dead R."/>
            <person name="Young S."/>
            <person name="Zeng Q."/>
            <person name="Koehrsen M."/>
            <person name="Alvarado L."/>
            <person name="Berlin A."/>
            <person name="Chapman S.B."/>
            <person name="Chen Z."/>
            <person name="Freedman E."/>
            <person name="Gellesch M."/>
            <person name="Goldberg J."/>
            <person name="Griggs A."/>
            <person name="Gujja S."/>
            <person name="Heilman E.R."/>
            <person name="Heiman D."/>
            <person name="Hepburn T."/>
            <person name="Howarth C."/>
            <person name="Jen D."/>
            <person name="Larson L."/>
            <person name="Mehta T."/>
            <person name="Neiman D."/>
            <person name="Pearson M."/>
            <person name="Roberts A."/>
            <person name="Saif S."/>
            <person name="Shea T."/>
            <person name="Shenoy N."/>
            <person name="Sisk P."/>
            <person name="Stolte C."/>
            <person name="Sykes S."/>
            <person name="Walk T."/>
            <person name="White J."/>
            <person name="Yandava C."/>
            <person name="Haas B."/>
            <person name="Nusbaum C."/>
            <person name="Birren B."/>
        </authorList>
    </citation>
    <scope>NUCLEOTIDE SEQUENCE [LARGE SCALE GENOMIC DNA]</scope>
    <source>
        <strain evidence="4">R3-111a-1</strain>
    </source>
</reference>
<evidence type="ECO:0000313" key="2">
    <source>
        <dbReference type="EMBL" id="EJT81378.1"/>
    </source>
</evidence>
<dbReference type="GeneID" id="20341817"/>
<dbReference type="EMBL" id="GL385395">
    <property type="protein sequence ID" value="EJT81378.1"/>
    <property type="molecule type" value="Genomic_DNA"/>
</dbReference>
<reference evidence="2" key="3">
    <citation type="submission" date="2010-09" db="EMBL/GenBank/DDBJ databases">
        <title>Annotation of Gaeumannomyces graminis var. tritici R3-111a-1.</title>
        <authorList>
            <consortium name="The Broad Institute Genome Sequencing Platform"/>
            <person name="Ma L.-J."/>
            <person name="Dead R."/>
            <person name="Young S.K."/>
            <person name="Zeng Q."/>
            <person name="Gargeya S."/>
            <person name="Fitzgerald M."/>
            <person name="Haas B."/>
            <person name="Abouelleil A."/>
            <person name="Alvarado L."/>
            <person name="Arachchi H.M."/>
            <person name="Berlin A."/>
            <person name="Brown A."/>
            <person name="Chapman S.B."/>
            <person name="Chen Z."/>
            <person name="Dunbar C."/>
            <person name="Freedman E."/>
            <person name="Gearin G."/>
            <person name="Gellesch M."/>
            <person name="Goldberg J."/>
            <person name="Griggs A."/>
            <person name="Gujja S."/>
            <person name="Heiman D."/>
            <person name="Howarth C."/>
            <person name="Larson L."/>
            <person name="Lui A."/>
            <person name="MacDonald P.J.P."/>
            <person name="Mehta T."/>
            <person name="Montmayeur A."/>
            <person name="Murphy C."/>
            <person name="Neiman D."/>
            <person name="Pearson M."/>
            <person name="Priest M."/>
            <person name="Roberts A."/>
            <person name="Saif S."/>
            <person name="Shea T."/>
            <person name="Shenoy N."/>
            <person name="Sisk P."/>
            <person name="Stolte C."/>
            <person name="Sykes S."/>
            <person name="Yandava C."/>
            <person name="Wortman J."/>
            <person name="Nusbaum C."/>
            <person name="Birren B."/>
        </authorList>
    </citation>
    <scope>NUCLEOTIDE SEQUENCE</scope>
    <source>
        <strain evidence="2">R3-111a-1</strain>
    </source>
</reference>
<sequence>MPVPAFLGVSLDKKQPPGKQADPGASSASGREPSARESWPTGSGATAAKSARPRPEQASAQPNHLAERSR</sequence>
<protein>
    <submittedName>
        <fullName evidence="2 3">Uncharacterized protein</fullName>
    </submittedName>
</protein>
<reference evidence="3" key="4">
    <citation type="journal article" date="2015" name="G3 (Bethesda)">
        <title>Genome sequences of three phytopathogenic species of the Magnaporthaceae family of fungi.</title>
        <authorList>
            <person name="Okagaki L.H."/>
            <person name="Nunes C.C."/>
            <person name="Sailsbery J."/>
            <person name="Clay B."/>
            <person name="Brown D."/>
            <person name="John T."/>
            <person name="Oh Y."/>
            <person name="Young N."/>
            <person name="Fitzgerald M."/>
            <person name="Haas B.J."/>
            <person name="Zeng Q."/>
            <person name="Young S."/>
            <person name="Adiconis X."/>
            <person name="Fan L."/>
            <person name="Levin J.Z."/>
            <person name="Mitchell T.K."/>
            <person name="Okubara P.A."/>
            <person name="Farman M.L."/>
            <person name="Kohn L.M."/>
            <person name="Birren B."/>
            <person name="Ma L.-J."/>
            <person name="Dean R.A."/>
        </authorList>
    </citation>
    <scope>NUCLEOTIDE SEQUENCE</scope>
    <source>
        <strain evidence="3">R3-111a-1</strain>
    </source>
</reference>
<gene>
    <name evidence="3" type="primary">20341817</name>
    <name evidence="2" type="ORF">GGTG_01359</name>
</gene>
<evidence type="ECO:0000313" key="3">
    <source>
        <dbReference type="EnsemblFungi" id="EJT81378"/>
    </source>
</evidence>